<dbReference type="Proteomes" id="UP000055060">
    <property type="component" value="Unassembled WGS sequence"/>
</dbReference>
<dbReference type="Pfam" id="PF03454">
    <property type="entry name" value="MoeA_C"/>
    <property type="match status" value="1"/>
</dbReference>
<dbReference type="GO" id="GO:0006777">
    <property type="term" value="P:Mo-molybdopterin cofactor biosynthetic process"/>
    <property type="evidence" value="ECO:0007669"/>
    <property type="project" value="UniProtKB-UniRule"/>
</dbReference>
<dbReference type="Gene3D" id="2.40.340.10">
    <property type="entry name" value="MoeA, C-terminal, domain IV"/>
    <property type="match status" value="1"/>
</dbReference>
<gene>
    <name evidence="9" type="ORF">LARV_02975</name>
</gene>
<dbReference type="NCBIfam" id="NF011068">
    <property type="entry name" value="PRK14498.1"/>
    <property type="match status" value="1"/>
</dbReference>
<dbReference type="InterPro" id="IPR038987">
    <property type="entry name" value="MoeA-like"/>
</dbReference>
<dbReference type="GO" id="GO:0046872">
    <property type="term" value="F:metal ion binding"/>
    <property type="evidence" value="ECO:0007669"/>
    <property type="project" value="UniProtKB-UniRule"/>
</dbReference>
<dbReference type="GO" id="GO:0061599">
    <property type="term" value="F:molybdopterin molybdotransferase activity"/>
    <property type="evidence" value="ECO:0007669"/>
    <property type="project" value="UniProtKB-UniRule"/>
</dbReference>
<evidence type="ECO:0000313" key="9">
    <source>
        <dbReference type="EMBL" id="GAP15193.1"/>
    </source>
</evidence>
<dbReference type="InterPro" id="IPR005111">
    <property type="entry name" value="MoeA_C_domain_IV"/>
</dbReference>
<keyword evidence="10" id="KW-1185">Reference proteome</keyword>
<comment type="cofactor">
    <cofactor evidence="7">
        <name>Mg(2+)</name>
        <dbReference type="ChEBI" id="CHEBI:18420"/>
    </cofactor>
</comment>
<dbReference type="EMBL" id="DF967972">
    <property type="protein sequence ID" value="GAP15193.1"/>
    <property type="molecule type" value="Genomic_DNA"/>
</dbReference>
<keyword evidence="5 7" id="KW-0501">Molybdenum cofactor biosynthesis</keyword>
<dbReference type="AlphaFoldDB" id="A0A0S7BHW3"/>
<comment type="function">
    <text evidence="1 7">Catalyzes the insertion of molybdate into adenylated molybdopterin with the concomitant release of AMP.</text>
</comment>
<dbReference type="UniPathway" id="UPA00344"/>
<dbReference type="SUPFAM" id="SSF53218">
    <property type="entry name" value="Molybdenum cofactor biosynthesis proteins"/>
    <property type="match status" value="1"/>
</dbReference>
<dbReference type="STRING" id="360412.LARV_02975"/>
<dbReference type="SUPFAM" id="SSF53850">
    <property type="entry name" value="Periplasmic binding protein-like II"/>
    <property type="match status" value="1"/>
</dbReference>
<dbReference type="InterPro" id="IPR005110">
    <property type="entry name" value="MoeA_linker/N"/>
</dbReference>
<evidence type="ECO:0000256" key="1">
    <source>
        <dbReference type="ARBA" id="ARBA00002901"/>
    </source>
</evidence>
<evidence type="ECO:0000256" key="3">
    <source>
        <dbReference type="ARBA" id="ARBA00010763"/>
    </source>
</evidence>
<evidence type="ECO:0000313" key="10">
    <source>
        <dbReference type="Proteomes" id="UP000055060"/>
    </source>
</evidence>
<dbReference type="RefSeq" id="WP_075074383.1">
    <property type="nucleotide sequence ID" value="NZ_DF967972.1"/>
</dbReference>
<protein>
    <recommendedName>
        <fullName evidence="7">Molybdopterin molybdenumtransferase</fullName>
        <ecNumber evidence="7">2.10.1.1</ecNumber>
    </recommendedName>
</protein>
<dbReference type="SUPFAM" id="SSF63867">
    <property type="entry name" value="MoeA C-terminal domain-like"/>
    <property type="match status" value="1"/>
</dbReference>
<dbReference type="GO" id="GO:0005829">
    <property type="term" value="C:cytosol"/>
    <property type="evidence" value="ECO:0007669"/>
    <property type="project" value="TreeGrafter"/>
</dbReference>
<dbReference type="PANTHER" id="PTHR10192">
    <property type="entry name" value="MOLYBDOPTERIN BIOSYNTHESIS PROTEIN"/>
    <property type="match status" value="1"/>
</dbReference>
<dbReference type="Gene3D" id="2.170.190.11">
    <property type="entry name" value="Molybdopterin biosynthesis moea protein, domain 3"/>
    <property type="match status" value="1"/>
</dbReference>
<dbReference type="InterPro" id="IPR036135">
    <property type="entry name" value="MoeA_linker/N_sf"/>
</dbReference>
<dbReference type="PANTHER" id="PTHR10192:SF16">
    <property type="entry name" value="MOLYBDOPTERIN MOLYBDENUMTRANSFERASE"/>
    <property type="match status" value="1"/>
</dbReference>
<sequence length="656" mass="70392">MSVYLHDIPLADAQKRLQQALKEAGLWKILGMEEIPLDEKAVGRVTAEPVWAKISSPHYHASAMDGFALRAEKTVGAMPTAPVTLEIGPQAQYVDTGDPLPDWANAVVPIENVEALNFDANPADDSRHPDLIRIRAALTPWSHVRPMGEDIVATQLVLPAGQILRPVDLGAAAASGHTHLRVSRKPRVAILPTGTELVPVGTSVKRGDIIEYNSIVLGAQARSWGAEVERYPISIDDFALIRSRVQAAADGHDLVLLNAGSSAGSEDFSSRVVEELGTLLVHGVAVRPGHPVILGLIRRSDGSGVTPIIGAPGYPVSAALTGEIFVEPLLAVWQGRQPFHPEEVTAALTRKITSPAGDDDYVRMVVGKVGDRLLAAPLSRGAGVITSLVKADGISILPRGVQGLEPGTPVKVRLYRPSHELEQTIFAIGSHDMTLDIVAQFLAERQRRLISANVGSQGGLVALRRGEAHLAGSHLLDPQTGEYNLPYLKQYLPDTPVEVVTWVGREQGLLTLRGNPKGIKGLADLARPDVRFVNRQRGAGTRVLLDYHLGRLGISPADVQGYDQEEYTHLAVAAAVASGRADCGLAVTASAQALDLDFIPLFQERYDLIIPCKYLEGDLLAPLFELMTDASFRKAVAALPGYDLSQMGKIVQACSE</sequence>
<evidence type="ECO:0000256" key="6">
    <source>
        <dbReference type="ARBA" id="ARBA00047317"/>
    </source>
</evidence>
<dbReference type="InterPro" id="IPR024370">
    <property type="entry name" value="PBP_domain"/>
</dbReference>
<evidence type="ECO:0000256" key="4">
    <source>
        <dbReference type="ARBA" id="ARBA00022505"/>
    </source>
</evidence>
<evidence type="ECO:0000259" key="8">
    <source>
        <dbReference type="SMART" id="SM00852"/>
    </source>
</evidence>
<name>A0A0S7BHW3_9CHLR</name>
<dbReference type="InterPro" id="IPR036425">
    <property type="entry name" value="MoaB/Mog-like_dom_sf"/>
</dbReference>
<comment type="similarity">
    <text evidence="3 7">Belongs to the MoeA family.</text>
</comment>
<dbReference type="OrthoDB" id="9804758at2"/>
<keyword evidence="7" id="KW-0460">Magnesium</keyword>
<feature type="domain" description="MoaB/Mog" evidence="8">
    <location>
        <begin position="189"/>
        <end position="332"/>
    </location>
</feature>
<accession>A0A0S7BHW3</accession>
<dbReference type="Gene3D" id="3.40.190.10">
    <property type="entry name" value="Periplasmic binding protein-like II"/>
    <property type="match status" value="1"/>
</dbReference>
<keyword evidence="4 7" id="KW-0500">Molybdenum</keyword>
<keyword evidence="7" id="KW-0808">Transferase</keyword>
<organism evidence="9">
    <name type="scientific">Longilinea arvoryzae</name>
    <dbReference type="NCBI Taxonomy" id="360412"/>
    <lineage>
        <taxon>Bacteria</taxon>
        <taxon>Bacillati</taxon>
        <taxon>Chloroflexota</taxon>
        <taxon>Anaerolineae</taxon>
        <taxon>Anaerolineales</taxon>
        <taxon>Anaerolineaceae</taxon>
        <taxon>Longilinea</taxon>
    </lineage>
</organism>
<dbReference type="SUPFAM" id="SSF63882">
    <property type="entry name" value="MoeA N-terminal region -like"/>
    <property type="match status" value="1"/>
</dbReference>
<comment type="pathway">
    <text evidence="2 7">Cofactor biosynthesis; molybdopterin biosynthesis.</text>
</comment>
<dbReference type="SMART" id="SM00852">
    <property type="entry name" value="MoCF_biosynth"/>
    <property type="match status" value="1"/>
</dbReference>
<evidence type="ECO:0000256" key="5">
    <source>
        <dbReference type="ARBA" id="ARBA00023150"/>
    </source>
</evidence>
<dbReference type="InterPro" id="IPR036688">
    <property type="entry name" value="MoeA_C_domain_IV_sf"/>
</dbReference>
<reference evidence="9" key="1">
    <citation type="submission" date="2015-07" db="EMBL/GenBank/DDBJ databases">
        <title>Draft Genome Sequences of Anaerolinea thermolimosa IMO-1, Bellilinea caldifistulae GOMI-1, Leptolinea tardivitalis YMTK-2, Levilinea saccharolytica KIBI-1,Longilinea arvoryzae KOME-1, Previously Described as Members of the Anaerolineaceae (Chloroflexi).</title>
        <authorList>
            <person name="Sekiguchi Y."/>
            <person name="Ohashi A."/>
            <person name="Matsuura N."/>
            <person name="Tourlousse M.D."/>
        </authorList>
    </citation>
    <scope>NUCLEOTIDE SEQUENCE [LARGE SCALE GENOMIC DNA]</scope>
    <source>
        <strain evidence="9">KOME-1</strain>
    </source>
</reference>
<dbReference type="Gene3D" id="3.90.105.10">
    <property type="entry name" value="Molybdopterin biosynthesis moea protein, domain 2"/>
    <property type="match status" value="1"/>
</dbReference>
<keyword evidence="7" id="KW-0479">Metal-binding</keyword>
<dbReference type="Pfam" id="PF03453">
    <property type="entry name" value="MoeA_N"/>
    <property type="match status" value="1"/>
</dbReference>
<dbReference type="Gene3D" id="3.40.980.10">
    <property type="entry name" value="MoaB/Mog-like domain"/>
    <property type="match status" value="1"/>
</dbReference>
<evidence type="ECO:0000256" key="7">
    <source>
        <dbReference type="RuleBase" id="RU365090"/>
    </source>
</evidence>
<proteinExistence type="inferred from homology"/>
<dbReference type="Pfam" id="PF00994">
    <property type="entry name" value="MoCF_biosynth"/>
    <property type="match status" value="1"/>
</dbReference>
<dbReference type="Pfam" id="PF12727">
    <property type="entry name" value="PBP_like"/>
    <property type="match status" value="1"/>
</dbReference>
<dbReference type="InterPro" id="IPR001453">
    <property type="entry name" value="MoaB/Mog_dom"/>
</dbReference>
<comment type="catalytic activity">
    <reaction evidence="6">
        <text>adenylyl-molybdopterin + molybdate = Mo-molybdopterin + AMP + H(+)</text>
        <dbReference type="Rhea" id="RHEA:35047"/>
        <dbReference type="ChEBI" id="CHEBI:15378"/>
        <dbReference type="ChEBI" id="CHEBI:36264"/>
        <dbReference type="ChEBI" id="CHEBI:62727"/>
        <dbReference type="ChEBI" id="CHEBI:71302"/>
        <dbReference type="ChEBI" id="CHEBI:456215"/>
        <dbReference type="EC" id="2.10.1.1"/>
    </reaction>
</comment>
<evidence type="ECO:0000256" key="2">
    <source>
        <dbReference type="ARBA" id="ARBA00005046"/>
    </source>
</evidence>
<dbReference type="CDD" id="cd00887">
    <property type="entry name" value="MoeA"/>
    <property type="match status" value="1"/>
</dbReference>
<dbReference type="EC" id="2.10.1.1" evidence="7"/>